<evidence type="ECO:0000313" key="2">
    <source>
        <dbReference type="Proteomes" id="UP000320811"/>
    </source>
</evidence>
<comment type="caution">
    <text evidence="1">The sequence shown here is derived from an EMBL/GenBank/DDBJ whole genome shotgun (WGS) entry which is preliminary data.</text>
</comment>
<dbReference type="RefSeq" id="WP_145663062.1">
    <property type="nucleotide sequence ID" value="NZ_VIWO01000001.1"/>
</dbReference>
<dbReference type="EMBL" id="VIWO01000001">
    <property type="protein sequence ID" value="TWF45056.1"/>
    <property type="molecule type" value="Genomic_DNA"/>
</dbReference>
<evidence type="ECO:0000313" key="1">
    <source>
        <dbReference type="EMBL" id="TWF45056.1"/>
    </source>
</evidence>
<dbReference type="Proteomes" id="UP000320811">
    <property type="component" value="Unassembled WGS sequence"/>
</dbReference>
<keyword evidence="2" id="KW-1185">Reference proteome</keyword>
<dbReference type="OrthoDB" id="814802at2"/>
<organism evidence="1 2">
    <name type="scientific">Chitinophaga polysaccharea</name>
    <dbReference type="NCBI Taxonomy" id="1293035"/>
    <lineage>
        <taxon>Bacteria</taxon>
        <taxon>Pseudomonadati</taxon>
        <taxon>Bacteroidota</taxon>
        <taxon>Chitinophagia</taxon>
        <taxon>Chitinophagales</taxon>
        <taxon>Chitinophagaceae</taxon>
        <taxon>Chitinophaga</taxon>
    </lineage>
</organism>
<protein>
    <submittedName>
        <fullName evidence="1">Uncharacterized protein</fullName>
    </submittedName>
</protein>
<reference evidence="1 2" key="1">
    <citation type="submission" date="2019-06" db="EMBL/GenBank/DDBJ databases">
        <title>Sorghum-associated microbial communities from plants grown in Nebraska, USA.</title>
        <authorList>
            <person name="Schachtman D."/>
        </authorList>
    </citation>
    <scope>NUCLEOTIDE SEQUENCE [LARGE SCALE GENOMIC DNA]</scope>
    <source>
        <strain evidence="1 2">1209</strain>
    </source>
</reference>
<gene>
    <name evidence="1" type="ORF">FHW36_101982</name>
</gene>
<proteinExistence type="predicted"/>
<dbReference type="AlphaFoldDB" id="A0A561Q3Y2"/>
<name>A0A561Q3Y2_9BACT</name>
<accession>A0A561Q3Y2</accession>
<sequence>MIDPSRYLYARNYEIGMKDYSGNTPDSLYRININGIRYDAAMHPLHIEQVTLIPRYDSNVFQQKTGVQQDRYEVLLTGIHVGRLHPQLLLQEQQIWAKHIDISGGNMHIYRDRQQPMPSRNKLGKYPRELLQRFRIPLYVDTLTADNMQLSYTELSRETHQMGSI</sequence>